<keyword evidence="3" id="KW-1185">Reference proteome</keyword>
<evidence type="ECO:0000313" key="3">
    <source>
        <dbReference type="Proteomes" id="UP000326912"/>
    </source>
</evidence>
<dbReference type="RefSeq" id="WP_151754485.1">
    <property type="nucleotide sequence ID" value="NZ_BKZW01000001.1"/>
</dbReference>
<gene>
    <name evidence="2" type="ORF">KDW_05030</name>
</gene>
<evidence type="ECO:0000313" key="2">
    <source>
        <dbReference type="EMBL" id="GER86341.1"/>
    </source>
</evidence>
<sequence>MNTQLLAILKHPALFVVSIIGTILCLLLGIYYVLPGVYHVSLSHSHPPLDPKPDYAAAFLVLAVICAGVAVLARRAGRTK</sequence>
<dbReference type="AlphaFoldDB" id="A0A5J4KJL2"/>
<reference evidence="2 3" key="1">
    <citation type="submission" date="2019-10" db="EMBL/GenBank/DDBJ databases">
        <title>Dictyobacter vulcani sp. nov., within the class Ktedonobacteria, isolated from soil of volcanic Mt. Zao.</title>
        <authorList>
            <person name="Zheng Y."/>
            <person name="Wang C.M."/>
            <person name="Sakai Y."/>
            <person name="Abe K."/>
            <person name="Yokota A."/>
            <person name="Yabe S."/>
        </authorList>
    </citation>
    <scope>NUCLEOTIDE SEQUENCE [LARGE SCALE GENOMIC DNA]</scope>
    <source>
        <strain evidence="2 3">W12</strain>
    </source>
</reference>
<keyword evidence="1" id="KW-0812">Transmembrane</keyword>
<proteinExistence type="predicted"/>
<protein>
    <submittedName>
        <fullName evidence="2">Uncharacterized protein</fullName>
    </submittedName>
</protein>
<evidence type="ECO:0000256" key="1">
    <source>
        <dbReference type="SAM" id="Phobius"/>
    </source>
</evidence>
<organism evidence="2 3">
    <name type="scientific">Dictyobacter vulcani</name>
    <dbReference type="NCBI Taxonomy" id="2607529"/>
    <lineage>
        <taxon>Bacteria</taxon>
        <taxon>Bacillati</taxon>
        <taxon>Chloroflexota</taxon>
        <taxon>Ktedonobacteria</taxon>
        <taxon>Ktedonobacterales</taxon>
        <taxon>Dictyobacteraceae</taxon>
        <taxon>Dictyobacter</taxon>
    </lineage>
</organism>
<keyword evidence="1" id="KW-0472">Membrane</keyword>
<feature type="transmembrane region" description="Helical" evidence="1">
    <location>
        <begin position="54"/>
        <end position="73"/>
    </location>
</feature>
<feature type="transmembrane region" description="Helical" evidence="1">
    <location>
        <begin position="12"/>
        <end position="34"/>
    </location>
</feature>
<keyword evidence="1" id="KW-1133">Transmembrane helix</keyword>
<dbReference type="EMBL" id="BKZW01000001">
    <property type="protein sequence ID" value="GER86341.1"/>
    <property type="molecule type" value="Genomic_DNA"/>
</dbReference>
<name>A0A5J4KJL2_9CHLR</name>
<dbReference type="Proteomes" id="UP000326912">
    <property type="component" value="Unassembled WGS sequence"/>
</dbReference>
<accession>A0A5J4KJL2</accession>
<comment type="caution">
    <text evidence="2">The sequence shown here is derived from an EMBL/GenBank/DDBJ whole genome shotgun (WGS) entry which is preliminary data.</text>
</comment>